<keyword evidence="1" id="KW-1133">Transmembrane helix</keyword>
<gene>
    <name evidence="2" type="ORF">Melaina855_1330</name>
</gene>
<name>A0A650EJL6_9BACT</name>
<accession>A0A650EJL6</accession>
<organism evidence="2">
    <name type="scientific">uncultured Candidatus Melainabacteria bacterium</name>
    <dbReference type="NCBI Taxonomy" id="2682970"/>
    <lineage>
        <taxon>Bacteria</taxon>
        <taxon>Bacillati</taxon>
        <taxon>Candidatus Melainabacteria</taxon>
        <taxon>environmental samples</taxon>
    </lineage>
</organism>
<dbReference type="EMBL" id="MN577570">
    <property type="protein sequence ID" value="QGT49746.1"/>
    <property type="molecule type" value="Genomic_DNA"/>
</dbReference>
<protein>
    <submittedName>
        <fullName evidence="2">Uncharacterized protein</fullName>
    </submittedName>
</protein>
<keyword evidence="1" id="KW-0472">Membrane</keyword>
<dbReference type="AlphaFoldDB" id="A0A650EJL6"/>
<evidence type="ECO:0000313" key="2">
    <source>
        <dbReference type="EMBL" id="QGT49746.1"/>
    </source>
</evidence>
<feature type="transmembrane region" description="Helical" evidence="1">
    <location>
        <begin position="97"/>
        <end position="120"/>
    </location>
</feature>
<keyword evidence="1" id="KW-0812">Transmembrane</keyword>
<proteinExistence type="predicted"/>
<sequence>MNITKYICANILSLLGNFGLLVMLSYLFLAGLVYPDYLLDGYVFALLVICSKTYIYIIPSLFILLPIENILARKLINKKSFFDIQIKNKYLRHAYNIIFWIGIICSIIYLIGYLCFFINIK</sequence>
<reference evidence="2" key="1">
    <citation type="journal article" date="2020" name="J. ISSAAS">
        <title>Lactobacilli and other gastrointestinal microbiota of Peromyscus leucopus, reservoir host for agents of Lyme disease and other zoonoses in North America.</title>
        <authorList>
            <person name="Milovic A."/>
            <person name="Bassam K."/>
            <person name="Shao H."/>
            <person name="Chatzistamou I."/>
            <person name="Tufts D.M."/>
            <person name="Diuk-Wasser M."/>
            <person name="Barbour A.G."/>
        </authorList>
    </citation>
    <scope>NUCLEOTIDE SEQUENCE</scope>
    <source>
        <strain evidence="2">LL20</strain>
    </source>
</reference>
<feature type="transmembrane region" description="Helical" evidence="1">
    <location>
        <begin position="54"/>
        <end position="76"/>
    </location>
</feature>
<feature type="transmembrane region" description="Helical" evidence="1">
    <location>
        <begin position="12"/>
        <end position="34"/>
    </location>
</feature>
<evidence type="ECO:0000256" key="1">
    <source>
        <dbReference type="SAM" id="Phobius"/>
    </source>
</evidence>